<evidence type="ECO:0000256" key="1">
    <source>
        <dbReference type="SAM" id="MobiDB-lite"/>
    </source>
</evidence>
<protein>
    <submittedName>
        <fullName evidence="2">Uncharacterized protein</fullName>
    </submittedName>
</protein>
<dbReference type="Proteomes" id="UP000501690">
    <property type="component" value="Linkage Group LG7"/>
</dbReference>
<reference evidence="2 3" key="1">
    <citation type="submission" date="2019-04" db="EMBL/GenBank/DDBJ databases">
        <title>An improved genome assembly and genetic linkage map for asparagus bean, Vigna unguiculata ssp. sesquipedialis.</title>
        <authorList>
            <person name="Xia Q."/>
            <person name="Zhang R."/>
            <person name="Dong Y."/>
        </authorList>
    </citation>
    <scope>NUCLEOTIDE SEQUENCE [LARGE SCALE GENOMIC DNA]</scope>
    <source>
        <tissue evidence="2">Leaf</tissue>
    </source>
</reference>
<name>A0A4D6MFH8_VIGUN</name>
<organism evidence="2 3">
    <name type="scientific">Vigna unguiculata</name>
    <name type="common">Cowpea</name>
    <dbReference type="NCBI Taxonomy" id="3917"/>
    <lineage>
        <taxon>Eukaryota</taxon>
        <taxon>Viridiplantae</taxon>
        <taxon>Streptophyta</taxon>
        <taxon>Embryophyta</taxon>
        <taxon>Tracheophyta</taxon>
        <taxon>Spermatophyta</taxon>
        <taxon>Magnoliopsida</taxon>
        <taxon>eudicotyledons</taxon>
        <taxon>Gunneridae</taxon>
        <taxon>Pentapetalae</taxon>
        <taxon>rosids</taxon>
        <taxon>fabids</taxon>
        <taxon>Fabales</taxon>
        <taxon>Fabaceae</taxon>
        <taxon>Papilionoideae</taxon>
        <taxon>50 kb inversion clade</taxon>
        <taxon>NPAAA clade</taxon>
        <taxon>indigoferoid/millettioid clade</taxon>
        <taxon>Phaseoleae</taxon>
        <taxon>Vigna</taxon>
    </lineage>
</organism>
<accession>A0A4D6MFH8</accession>
<evidence type="ECO:0000313" key="2">
    <source>
        <dbReference type="EMBL" id="QCD99553.1"/>
    </source>
</evidence>
<feature type="region of interest" description="Disordered" evidence="1">
    <location>
        <begin position="67"/>
        <end position="96"/>
    </location>
</feature>
<evidence type="ECO:0000313" key="3">
    <source>
        <dbReference type="Proteomes" id="UP000501690"/>
    </source>
</evidence>
<sequence length="96" mass="11158">MISSHGFSYFSTVLGSLHHHVTTSKHHRTTTYNTDWRRYEKIREDRSRSKKISNKIRAETGRSRKIVGADLKEDLSRSEDQGRLKQTKADQGISKQ</sequence>
<gene>
    <name evidence="2" type="ORF">DEO72_LG7g836</name>
</gene>
<proteinExistence type="predicted"/>
<feature type="compositionally biased region" description="Basic and acidic residues" evidence="1">
    <location>
        <begin position="70"/>
        <end position="83"/>
    </location>
</feature>
<keyword evidence="3" id="KW-1185">Reference proteome</keyword>
<dbReference type="AlphaFoldDB" id="A0A4D6MFH8"/>
<dbReference type="EMBL" id="CP039351">
    <property type="protein sequence ID" value="QCD99553.1"/>
    <property type="molecule type" value="Genomic_DNA"/>
</dbReference>